<organism evidence="1 2">
    <name type="scientific">Candidatus Woesebacteria bacterium GW2011_GWB1_43_14</name>
    <dbReference type="NCBI Taxonomy" id="1618578"/>
    <lineage>
        <taxon>Bacteria</taxon>
        <taxon>Candidatus Woeseibacteriota</taxon>
    </lineage>
</organism>
<name>A0A0G1DM38_9BACT</name>
<sequence>MTMKNINDLLTELAKGATHIISKPETIKELQKQGVKFDKPQRLTPEQAVESIFSQRKAVALANITKFSPPPDIAIPTIGFLYDEIRECILFGLYGAAISLSAVLVEFSLKHAIVRKKFGNTYKENEWDRIEGMELNPTINEAKQLGIIDKETEKRLISFKDSIRNPYLHYNIKKITKNVAARKVKRFDIKTREVKEVNLNAKDNPVVWGFAKRFVDREMVFQVFGFADNLIRYLFSKNIK</sequence>
<evidence type="ECO:0000313" key="1">
    <source>
        <dbReference type="EMBL" id="KKS98950.1"/>
    </source>
</evidence>
<accession>A0A0G1DM38</accession>
<dbReference type="PATRIC" id="fig|1618578.3.peg.69"/>
<protein>
    <submittedName>
        <fullName evidence="1">Uncharacterized protein</fullName>
    </submittedName>
</protein>
<dbReference type="EMBL" id="LCFQ01000001">
    <property type="protein sequence ID" value="KKS98950.1"/>
    <property type="molecule type" value="Genomic_DNA"/>
</dbReference>
<proteinExistence type="predicted"/>
<gene>
    <name evidence="1" type="ORF">UV74_C0001G0060</name>
</gene>
<dbReference type="STRING" id="1618578.UV74_C0001G0060"/>
<dbReference type="AlphaFoldDB" id="A0A0G1DM38"/>
<dbReference type="Proteomes" id="UP000034090">
    <property type="component" value="Unassembled WGS sequence"/>
</dbReference>
<comment type="caution">
    <text evidence="1">The sequence shown here is derived from an EMBL/GenBank/DDBJ whole genome shotgun (WGS) entry which is preliminary data.</text>
</comment>
<evidence type="ECO:0000313" key="2">
    <source>
        <dbReference type="Proteomes" id="UP000034090"/>
    </source>
</evidence>
<reference evidence="1 2" key="1">
    <citation type="journal article" date="2015" name="Nature">
        <title>rRNA introns, odd ribosomes, and small enigmatic genomes across a large radiation of phyla.</title>
        <authorList>
            <person name="Brown C.T."/>
            <person name="Hug L.A."/>
            <person name="Thomas B.C."/>
            <person name="Sharon I."/>
            <person name="Castelle C.J."/>
            <person name="Singh A."/>
            <person name="Wilkins M.J."/>
            <person name="Williams K.H."/>
            <person name="Banfield J.F."/>
        </authorList>
    </citation>
    <scope>NUCLEOTIDE SEQUENCE [LARGE SCALE GENOMIC DNA]</scope>
</reference>